<protein>
    <recommendedName>
        <fullName evidence="1">Nucleolar 27S pre-rRNA processing Urb2/Npa2 C-terminal domain-containing protein</fullName>
    </recommendedName>
</protein>
<dbReference type="InterPro" id="IPR052609">
    <property type="entry name" value="Ribosome_Biogenesis_Reg"/>
</dbReference>
<dbReference type="EMBL" id="JASWJB010000032">
    <property type="protein sequence ID" value="KAK2608797.1"/>
    <property type="molecule type" value="Genomic_DNA"/>
</dbReference>
<proteinExistence type="predicted"/>
<keyword evidence="3" id="KW-1185">Reference proteome</keyword>
<dbReference type="InterPro" id="IPR018849">
    <property type="entry name" value="Urb2/Npa2_C"/>
</dbReference>
<name>A0AAJ0CUQ6_9HYPO</name>
<reference evidence="2" key="1">
    <citation type="submission" date="2023-06" db="EMBL/GenBank/DDBJ databases">
        <title>Conoideocrella luteorostrata (Hypocreales: Clavicipitaceae), a potential biocontrol fungus for elongate hemlock scale in United States Christmas tree production areas.</title>
        <authorList>
            <person name="Barrett H."/>
            <person name="Lovett B."/>
            <person name="Macias A.M."/>
            <person name="Stajich J.E."/>
            <person name="Kasson M.T."/>
        </authorList>
    </citation>
    <scope>NUCLEOTIDE SEQUENCE</scope>
    <source>
        <strain evidence="2">ARSEF 14590</strain>
    </source>
</reference>
<evidence type="ECO:0000313" key="3">
    <source>
        <dbReference type="Proteomes" id="UP001251528"/>
    </source>
</evidence>
<evidence type="ECO:0000313" key="2">
    <source>
        <dbReference type="EMBL" id="KAK2608797.1"/>
    </source>
</evidence>
<dbReference type="Proteomes" id="UP001251528">
    <property type="component" value="Unassembled WGS sequence"/>
</dbReference>
<dbReference type="PANTHER" id="PTHR15682">
    <property type="entry name" value="UNHEALTHY RIBOSOME BIOGENESIS PROTEIN 2 HOMOLOG"/>
    <property type="match status" value="1"/>
</dbReference>
<dbReference type="GO" id="GO:0042254">
    <property type="term" value="P:ribosome biogenesis"/>
    <property type="evidence" value="ECO:0007669"/>
    <property type="project" value="TreeGrafter"/>
</dbReference>
<gene>
    <name evidence="2" type="ORF">QQS21_002654</name>
</gene>
<dbReference type="GO" id="GO:0005730">
    <property type="term" value="C:nucleolus"/>
    <property type="evidence" value="ECO:0007669"/>
    <property type="project" value="TreeGrafter"/>
</dbReference>
<dbReference type="PANTHER" id="PTHR15682:SF2">
    <property type="entry name" value="UNHEALTHY RIBOSOME BIOGENESIS PROTEIN 2 HOMOLOG"/>
    <property type="match status" value="1"/>
</dbReference>
<evidence type="ECO:0000259" key="1">
    <source>
        <dbReference type="Pfam" id="PF10441"/>
    </source>
</evidence>
<accession>A0AAJ0CUQ6</accession>
<feature type="domain" description="Nucleolar 27S pre-rRNA processing Urb2/Npa2 C-terminal" evidence="1">
    <location>
        <begin position="1144"/>
        <end position="1355"/>
    </location>
</feature>
<sequence length="1356" mass="151909">MDNADLIKTVRGLDQNSPGDNGENLQLLWNFLAAASDNRFHAAEESCLRWLLKSMNGSSEGAETLRRYPLTWTILSCVFQRIPFFSLAKSLADRKFTAVLQQTLRDVARPVEPTDKNASSKRKRSTTASFSISLLRCQQGCLETAQTLLKALKSLFDRLDSTAERFSRDKIGAEHIKSLFCTSAGDAAAIATPALQICENLLSSESCDEITGLEDWMKVITTVWDLHLQGPDDASKVAEHIFLPASTILAKLGAFTSPHQIRILDNLKKTWLVDIQYFMRRNFALPGRAAFINHRDLGAFETALKSGKDSTHLAAPALYLLTSSASEGIADGGLRKENAEWIKQIFRLVELAIRERPDRISLMESILEQAVKRSSPVPVDDLRKICRDYALHGETTKWGLVAKILQCETDVCQLSDEGIELRKEICGRIAKHHHTPDNRAAIVDIIEAVKDGFRTRRDLPGFLRLWFEQMCGVEDSKFHEDSPWFAISRNVSDKKSLTSILETEMSPQRLSEVITWVKDKALTSNPQAVSIFASTVAQAVHSEQYVDTIGRQLFDLVDRLKATSCFSPLRWRVVSTTISWVSASVRSEIWTTVKKRLTKIAEKAEVSSAETYEAFKCCYQVWDIFSPDDPHVAEAAALVETLIRRLSSEIITAQVPEASKLSSVANMELEAYFDQECGLQQYLFWILNGSSRFGRLYFDKANKLPPPLTEALASFKSSTNGLAAIWSALLHNDVNLNETKLTKSFIDRLITAFDSSEQEKAWPCEKGQLWIKALLSVPLDCFDRAQREKVMTALAKRQTSMNKSPASTDLEGWKLVIGLTSKIMKRPTFPEGLRFSELVECSEALSTATSEIQDGDETLLEVMARFSHMASTVLKQMADHVDERSLKYFREASSFVSSCGKQHSHGKSKGLDLPALHMILLRSLATELAQSTNARSHDDLAPLLKQTQHTVSKCVTKVIASCVSDKKILDNRDVTMDLSIFAATDAASAATNLSDHTDSKSSSIRKLEKRTKQAMQDGDLRAWKIQIFLRKHLSTKLEVPQPRTFEDLKKLPSSLRAPFFKELLASITEGMDSSSKLDYLKELLSEFQGGCDADGQLLAIEHVAMQIIESSDFLLQTQDGFDLSMVHSDLVSSLLKQQTNPHIICRILRVLLEKRPQCMSQWNIEITLSTVSDLVSVENPPIQTPPSYSWLCKLVEVIIKKHRLRLEGHFHLVISTMQALLRNLIAKQSSNSDVENISQEAKAHLYARLITLICEPTAGAVSRSQLHSSLDSATVAAKRSAGRHMYFMLVQYVKLQLEMNVSTEVREALEPAMNTIFDITPPEGRKILNDAMDASGRAILREMFKRYIKFGKWTGV</sequence>
<dbReference type="Pfam" id="PF10441">
    <property type="entry name" value="Urb2"/>
    <property type="match status" value="1"/>
</dbReference>
<organism evidence="2 3">
    <name type="scientific">Conoideocrella luteorostrata</name>
    <dbReference type="NCBI Taxonomy" id="1105319"/>
    <lineage>
        <taxon>Eukaryota</taxon>
        <taxon>Fungi</taxon>
        <taxon>Dikarya</taxon>
        <taxon>Ascomycota</taxon>
        <taxon>Pezizomycotina</taxon>
        <taxon>Sordariomycetes</taxon>
        <taxon>Hypocreomycetidae</taxon>
        <taxon>Hypocreales</taxon>
        <taxon>Clavicipitaceae</taxon>
        <taxon>Conoideocrella</taxon>
    </lineage>
</organism>
<comment type="caution">
    <text evidence="2">The sequence shown here is derived from an EMBL/GenBank/DDBJ whole genome shotgun (WGS) entry which is preliminary data.</text>
</comment>